<organism evidence="2 3">
    <name type="scientific">Geothermobacter hydrogeniphilus</name>
    <dbReference type="NCBI Taxonomy" id="1969733"/>
    <lineage>
        <taxon>Bacteria</taxon>
        <taxon>Pseudomonadati</taxon>
        <taxon>Thermodesulfobacteriota</taxon>
        <taxon>Desulfuromonadia</taxon>
        <taxon>Desulfuromonadales</taxon>
        <taxon>Geothermobacteraceae</taxon>
        <taxon>Geothermobacter</taxon>
    </lineage>
</organism>
<feature type="chain" id="PRO_5014393434" evidence="1">
    <location>
        <begin position="22"/>
        <end position="352"/>
    </location>
</feature>
<keyword evidence="1" id="KW-0732">Signal</keyword>
<gene>
    <name evidence="2" type="ORF">C2E25_00685</name>
</gene>
<dbReference type="RefSeq" id="WP_103113892.1">
    <property type="nucleotide sequence ID" value="NZ_PPFX01000001.1"/>
</dbReference>
<accession>A0A2K2HER6</accession>
<evidence type="ECO:0000256" key="1">
    <source>
        <dbReference type="SAM" id="SignalP"/>
    </source>
</evidence>
<protein>
    <submittedName>
        <fullName evidence="2">Uncharacterized protein</fullName>
    </submittedName>
</protein>
<sequence length="352" mass="39025">MVRPPIIALLLVIGLSQPLHAARELEPNNSPEQATLVDPAQPITGTVEDQIDYYKIVLTATGTVLVRLDNYPRGADITLGINGFQENDSTPLIKKRGGGGSRLQLRFNARERVGLIWVRFTFADSVCREQWCAARLADNGPWYTTRPSPLAPAEWQGAPVHDAATYRLRIFPPGPFKNEDAAARKTTDIPGYRHFYDAAGGLTFEYPPDWRVSSEPRRRHWSLSAVDPSTGGMRIDLELRRRSDFPGSSAERQRNLAERDLTARGAEIRKRGTVSAAGHPAPYLVAVLRPSDNSGGETAHMQVIVPFADDYCWVSYSGPAAAYGEQIGVFENLLKTLRLQSPQREVNEPPKK</sequence>
<dbReference type="Proteomes" id="UP000236340">
    <property type="component" value="Unassembled WGS sequence"/>
</dbReference>
<dbReference type="Gene3D" id="2.60.120.380">
    <property type="match status" value="1"/>
</dbReference>
<evidence type="ECO:0000313" key="2">
    <source>
        <dbReference type="EMBL" id="PNU21778.1"/>
    </source>
</evidence>
<comment type="caution">
    <text evidence="2">The sequence shown here is derived from an EMBL/GenBank/DDBJ whole genome shotgun (WGS) entry which is preliminary data.</text>
</comment>
<feature type="signal peptide" evidence="1">
    <location>
        <begin position="1"/>
        <end position="21"/>
    </location>
</feature>
<dbReference type="SUPFAM" id="SSF89260">
    <property type="entry name" value="Collagen-binding domain"/>
    <property type="match status" value="1"/>
</dbReference>
<reference evidence="2 3" key="1">
    <citation type="journal article" date="2018" name="Genome Announc.">
        <title>Genome Sequence of Geothermobacter sp. HR-1 Iron Reducer from the Loihi Seamount.</title>
        <authorList>
            <person name="Smith H."/>
            <person name="Abuyen K."/>
            <person name="Tremblay J."/>
            <person name="Savalia P."/>
            <person name="Perez-Rodriguez I."/>
            <person name="Emerson D."/>
            <person name="Tully B."/>
            <person name="Amend J."/>
        </authorList>
    </citation>
    <scope>NUCLEOTIDE SEQUENCE [LARGE SCALE GENOMIC DNA]</scope>
    <source>
        <strain evidence="2 3">HR-1</strain>
    </source>
</reference>
<name>A0A2K2HER6_9BACT</name>
<dbReference type="EMBL" id="PPFX01000001">
    <property type="protein sequence ID" value="PNU21778.1"/>
    <property type="molecule type" value="Genomic_DNA"/>
</dbReference>
<dbReference type="AlphaFoldDB" id="A0A2K2HER6"/>
<proteinExistence type="predicted"/>
<evidence type="ECO:0000313" key="3">
    <source>
        <dbReference type="Proteomes" id="UP000236340"/>
    </source>
</evidence>